<comment type="caution">
    <text evidence="6">The sequence shown here is derived from an EMBL/GenBank/DDBJ whole genome shotgun (WGS) entry which is preliminary data.</text>
</comment>
<evidence type="ECO:0000256" key="1">
    <source>
        <dbReference type="ARBA" id="ARBA00008683"/>
    </source>
</evidence>
<protein>
    <recommendedName>
        <fullName evidence="5">Peptidase S49 domain-containing protein</fullName>
    </recommendedName>
</protein>
<dbReference type="InterPro" id="IPR029045">
    <property type="entry name" value="ClpP/crotonase-like_dom_sf"/>
</dbReference>
<dbReference type="SUPFAM" id="SSF52096">
    <property type="entry name" value="ClpP/crotonase"/>
    <property type="match status" value="1"/>
</dbReference>
<keyword evidence="4" id="KW-0720">Serine protease</keyword>
<evidence type="ECO:0000256" key="2">
    <source>
        <dbReference type="ARBA" id="ARBA00022670"/>
    </source>
</evidence>
<dbReference type="STRING" id="665126.ABB55_13775"/>
<dbReference type="Proteomes" id="UP000048984">
    <property type="component" value="Unassembled WGS sequence"/>
</dbReference>
<dbReference type="InterPro" id="IPR047272">
    <property type="entry name" value="S49_SppA_C"/>
</dbReference>
<dbReference type="PANTHER" id="PTHR42987">
    <property type="entry name" value="PEPTIDASE S49"/>
    <property type="match status" value="1"/>
</dbReference>
<dbReference type="RefSeq" id="WP_054359317.1">
    <property type="nucleotide sequence ID" value="NZ_LJYW01000001.1"/>
</dbReference>
<dbReference type="Pfam" id="PF01343">
    <property type="entry name" value="Peptidase_S49"/>
    <property type="match status" value="1"/>
</dbReference>
<evidence type="ECO:0000256" key="3">
    <source>
        <dbReference type="ARBA" id="ARBA00022801"/>
    </source>
</evidence>
<comment type="similarity">
    <text evidence="1">Belongs to the peptidase S49 family.</text>
</comment>
<dbReference type="AlphaFoldDB" id="A0A0P6W726"/>
<dbReference type="InterPro" id="IPR004635">
    <property type="entry name" value="Pept_S49_SppA"/>
</dbReference>
<dbReference type="GO" id="GO:0006508">
    <property type="term" value="P:proteolysis"/>
    <property type="evidence" value="ECO:0007669"/>
    <property type="project" value="UniProtKB-KW"/>
</dbReference>
<keyword evidence="7" id="KW-1185">Reference proteome</keyword>
<dbReference type="NCBIfam" id="TIGR00706">
    <property type="entry name" value="SppA_dom"/>
    <property type="match status" value="1"/>
</dbReference>
<dbReference type="InterPro" id="IPR002142">
    <property type="entry name" value="Peptidase_S49"/>
</dbReference>
<reference evidence="6 7" key="1">
    <citation type="submission" date="2015-09" db="EMBL/GenBank/DDBJ databases">
        <authorList>
            <person name="Jackson K.R."/>
            <person name="Lunt B.L."/>
            <person name="Fisher J.N.B."/>
            <person name="Gardner A.V."/>
            <person name="Bailey M.E."/>
            <person name="Deus L.M."/>
            <person name="Earl A.S."/>
            <person name="Gibby P.D."/>
            <person name="Hartmann K.A."/>
            <person name="Liu J.E."/>
            <person name="Manci A.M."/>
            <person name="Nielsen D.A."/>
            <person name="Solomon M.B."/>
            <person name="Breakwell D.P."/>
            <person name="Burnett S.H."/>
            <person name="Grose J.H."/>
        </authorList>
    </citation>
    <scope>NUCLEOTIDE SEQUENCE [LARGE SCALE GENOMIC DNA]</scope>
    <source>
        <strain evidence="6 7">16</strain>
    </source>
</reference>
<sequence>MHLDPDVVLDRRRLKRKIGFWRIAAFLAAGAALVVGLTEAGTIKNFAQQSTPHVARISISGFIRPDRKFQEMLERIGKSTSVKGVIVEINSPGGATSGGEALYEGLRELAKKKPTVAHVDSLAASAAYMAALGTDRIIVRRSALTGSIGVIAQWADVSELLAKVGVKFEEVKSSPLKAEPTPFKPVSPEARAAVDRMIQDSYGWFVGLVAERRSLGPDEARRLADGRVFTGAQALDAKLVDELGGPEAARRWLETAKGVDKDLPVRDWKPRDDKFGWDLAQSAVTAATRGVLVGLGMEDAARGGAALDGLTSVWHPEGLKN</sequence>
<dbReference type="Gene3D" id="6.20.330.10">
    <property type="match status" value="1"/>
</dbReference>
<dbReference type="Gene3D" id="3.90.226.10">
    <property type="entry name" value="2-enoyl-CoA Hydratase, Chain A, domain 1"/>
    <property type="match status" value="1"/>
</dbReference>
<keyword evidence="2" id="KW-0645">Protease</keyword>
<dbReference type="PANTHER" id="PTHR42987:SF6">
    <property type="entry name" value="PROTEINASE IV"/>
    <property type="match status" value="1"/>
</dbReference>
<feature type="domain" description="Peptidase S49" evidence="5">
    <location>
        <begin position="109"/>
        <end position="259"/>
    </location>
</feature>
<dbReference type="EMBL" id="LJYW01000001">
    <property type="protein sequence ID" value="KPL53152.1"/>
    <property type="molecule type" value="Genomic_DNA"/>
</dbReference>
<evidence type="ECO:0000313" key="7">
    <source>
        <dbReference type="Proteomes" id="UP000048984"/>
    </source>
</evidence>
<dbReference type="CDD" id="cd07023">
    <property type="entry name" value="S49_Sppa_N_C"/>
    <property type="match status" value="1"/>
</dbReference>
<dbReference type="GO" id="GO:0008236">
    <property type="term" value="F:serine-type peptidase activity"/>
    <property type="evidence" value="ECO:0007669"/>
    <property type="project" value="UniProtKB-KW"/>
</dbReference>
<gene>
    <name evidence="6" type="ORF">ABB55_13775</name>
</gene>
<accession>A0A0P6W726</accession>
<evidence type="ECO:0000256" key="4">
    <source>
        <dbReference type="ARBA" id="ARBA00022825"/>
    </source>
</evidence>
<name>A0A0P6W726_9HYPH</name>
<organism evidence="6 7">
    <name type="scientific">Prosthecodimorpha hirschii</name>
    <dbReference type="NCBI Taxonomy" id="665126"/>
    <lineage>
        <taxon>Bacteria</taxon>
        <taxon>Pseudomonadati</taxon>
        <taxon>Pseudomonadota</taxon>
        <taxon>Alphaproteobacteria</taxon>
        <taxon>Hyphomicrobiales</taxon>
        <taxon>Ancalomicrobiaceae</taxon>
        <taxon>Prosthecodimorpha</taxon>
    </lineage>
</organism>
<proteinExistence type="inferred from homology"/>
<keyword evidence="3" id="KW-0378">Hydrolase</keyword>
<evidence type="ECO:0000313" key="6">
    <source>
        <dbReference type="EMBL" id="KPL53152.1"/>
    </source>
</evidence>
<evidence type="ECO:0000259" key="5">
    <source>
        <dbReference type="Pfam" id="PF01343"/>
    </source>
</evidence>
<reference evidence="6 7" key="2">
    <citation type="submission" date="2015-10" db="EMBL/GenBank/DDBJ databases">
        <title>Draft Genome Sequence of Prosthecomicrobium hirschii ATCC 27832.</title>
        <authorList>
            <person name="Daniel J."/>
            <person name="Givan S.A."/>
            <person name="Brun Y.V."/>
            <person name="Brown P.J."/>
        </authorList>
    </citation>
    <scope>NUCLEOTIDE SEQUENCE [LARGE SCALE GENOMIC DNA]</scope>
    <source>
        <strain evidence="6 7">16</strain>
    </source>
</reference>